<protein>
    <submittedName>
        <fullName evidence="3">Siderophore-interacting protein</fullName>
    </submittedName>
</protein>
<dbReference type="CDD" id="cd06193">
    <property type="entry name" value="siderophore_interacting"/>
    <property type="match status" value="1"/>
</dbReference>
<dbReference type="Pfam" id="PF10615">
    <property type="entry name" value="DUF2470"/>
    <property type="match status" value="1"/>
</dbReference>
<dbReference type="OrthoDB" id="9814826at2"/>
<organism evidence="3 4">
    <name type="scientific">Thalassotalea euphylliae</name>
    <dbReference type="NCBI Taxonomy" id="1655234"/>
    <lineage>
        <taxon>Bacteria</taxon>
        <taxon>Pseudomonadati</taxon>
        <taxon>Pseudomonadota</taxon>
        <taxon>Gammaproteobacteria</taxon>
        <taxon>Alteromonadales</taxon>
        <taxon>Colwelliaceae</taxon>
        <taxon>Thalassotalea</taxon>
    </lineage>
</organism>
<dbReference type="InterPro" id="IPR039374">
    <property type="entry name" value="SIP_fam"/>
</dbReference>
<reference evidence="3 4" key="1">
    <citation type="submission" date="2018-08" db="EMBL/GenBank/DDBJ databases">
        <title>Thalassotalea euphylliae genome.</title>
        <authorList>
            <person name="Summers S."/>
            <person name="Rice S.A."/>
            <person name="Freckelton M.L."/>
            <person name="Nedved B.T."/>
            <person name="Hadfield M.G."/>
        </authorList>
    </citation>
    <scope>NUCLEOTIDE SEQUENCE [LARGE SCALE GENOMIC DNA]</scope>
    <source>
        <strain evidence="3 4">H1</strain>
    </source>
</reference>
<dbReference type="InterPro" id="IPR019595">
    <property type="entry name" value="DUF2470"/>
</dbReference>
<evidence type="ECO:0000259" key="1">
    <source>
        <dbReference type="Pfam" id="PF04954"/>
    </source>
</evidence>
<dbReference type="RefSeq" id="WP_116009902.1">
    <property type="nucleotide sequence ID" value="NZ_QUOU01000001.1"/>
</dbReference>
<proteinExistence type="predicted"/>
<dbReference type="PANTHER" id="PTHR30157:SF0">
    <property type="entry name" value="NADPH-DEPENDENT FERRIC-CHELATE REDUCTASE"/>
    <property type="match status" value="1"/>
</dbReference>
<evidence type="ECO:0000313" key="4">
    <source>
        <dbReference type="Proteomes" id="UP000256478"/>
    </source>
</evidence>
<feature type="domain" description="DUF2470" evidence="2">
    <location>
        <begin position="15"/>
        <end position="77"/>
    </location>
</feature>
<dbReference type="InterPro" id="IPR007037">
    <property type="entry name" value="SIP_rossman_dom"/>
</dbReference>
<accession>A0A3E0TWP0</accession>
<name>A0A3E0TWP0_9GAMM</name>
<dbReference type="Proteomes" id="UP000256478">
    <property type="component" value="Unassembled WGS sequence"/>
</dbReference>
<dbReference type="PANTHER" id="PTHR30157">
    <property type="entry name" value="FERRIC REDUCTASE, NADPH-DEPENDENT"/>
    <property type="match status" value="1"/>
</dbReference>
<evidence type="ECO:0000259" key="2">
    <source>
        <dbReference type="Pfam" id="PF10615"/>
    </source>
</evidence>
<dbReference type="InterPro" id="IPR037119">
    <property type="entry name" value="Haem_oxidase_HugZ-like_sf"/>
</dbReference>
<sequence>MTRYTQLKDLDHKLDIIDHVNQDHSEQLLAIAQHQHPDQRIASARLSNVVHEGIEIIVYIEDNHCRESTETIFVAFDIDGDLEEKILYLAYAAVVQQGRDFSGTGKRFFEVTNKQNITTNMVRLTVKSSTPLPEHYPGYACAFVLKTLNKVPKKAALSVRQKPRLKQLFDQFFIWLVKRLSSSKRQQLLSRINHNIRLYTLRKVWSLPPENPVREYGYIDIFTHDNSPGSQWVKELTVGNIIVSRSETEDQHRHLNCGHALLIADETAYPALAGILECWQNPIPPQVIVISTDQAEQPYFSDEQLRACSKYHRLVCPPTEQGQRVIGLVQQLTNIDVVWGALESSAAKSVRHYLRNERGITGRNNHTKGYWHLSKSSK</sequence>
<evidence type="ECO:0000313" key="3">
    <source>
        <dbReference type="EMBL" id="REL28879.1"/>
    </source>
</evidence>
<dbReference type="Gene3D" id="2.40.30.10">
    <property type="entry name" value="Translation factors"/>
    <property type="match status" value="1"/>
</dbReference>
<comment type="caution">
    <text evidence="3">The sequence shown here is derived from an EMBL/GenBank/DDBJ whole genome shotgun (WGS) entry which is preliminary data.</text>
</comment>
<dbReference type="InterPro" id="IPR039261">
    <property type="entry name" value="FNR_nucleotide-bd"/>
</dbReference>
<dbReference type="Pfam" id="PF04954">
    <property type="entry name" value="SIP"/>
    <property type="match status" value="1"/>
</dbReference>
<dbReference type="EMBL" id="QUOU01000001">
    <property type="protein sequence ID" value="REL28879.1"/>
    <property type="molecule type" value="Genomic_DNA"/>
</dbReference>
<feature type="domain" description="SIP-like Rossmann fold" evidence="1">
    <location>
        <begin position="259"/>
        <end position="373"/>
    </location>
</feature>
<dbReference type="AlphaFoldDB" id="A0A3E0TWP0"/>
<gene>
    <name evidence="3" type="ORF">DXX93_09775</name>
</gene>
<dbReference type="Gene3D" id="3.40.50.80">
    <property type="entry name" value="Nucleotide-binding domain of ferredoxin-NADP reductase (FNR) module"/>
    <property type="match status" value="1"/>
</dbReference>
<dbReference type="Gene3D" id="3.20.180.10">
    <property type="entry name" value="PNP-oxidase-like"/>
    <property type="match status" value="1"/>
</dbReference>